<organism evidence="1 2">
    <name type="scientific">Paxillus rubicundulus Ve08.2h10</name>
    <dbReference type="NCBI Taxonomy" id="930991"/>
    <lineage>
        <taxon>Eukaryota</taxon>
        <taxon>Fungi</taxon>
        <taxon>Dikarya</taxon>
        <taxon>Basidiomycota</taxon>
        <taxon>Agaricomycotina</taxon>
        <taxon>Agaricomycetes</taxon>
        <taxon>Agaricomycetidae</taxon>
        <taxon>Boletales</taxon>
        <taxon>Paxilineae</taxon>
        <taxon>Paxillaceae</taxon>
        <taxon>Paxillus</taxon>
    </lineage>
</organism>
<reference evidence="2" key="2">
    <citation type="submission" date="2015-01" db="EMBL/GenBank/DDBJ databases">
        <title>Evolutionary Origins and Diversification of the Mycorrhizal Mutualists.</title>
        <authorList>
            <consortium name="DOE Joint Genome Institute"/>
            <consortium name="Mycorrhizal Genomics Consortium"/>
            <person name="Kohler A."/>
            <person name="Kuo A."/>
            <person name="Nagy L.G."/>
            <person name="Floudas D."/>
            <person name="Copeland A."/>
            <person name="Barry K.W."/>
            <person name="Cichocki N."/>
            <person name="Veneault-Fourrey C."/>
            <person name="LaButti K."/>
            <person name="Lindquist E.A."/>
            <person name="Lipzen A."/>
            <person name="Lundell T."/>
            <person name="Morin E."/>
            <person name="Murat C."/>
            <person name="Riley R."/>
            <person name="Ohm R."/>
            <person name="Sun H."/>
            <person name="Tunlid A."/>
            <person name="Henrissat B."/>
            <person name="Grigoriev I.V."/>
            <person name="Hibbett D.S."/>
            <person name="Martin F."/>
        </authorList>
    </citation>
    <scope>NUCLEOTIDE SEQUENCE [LARGE SCALE GENOMIC DNA]</scope>
    <source>
        <strain evidence="2">Ve08.2h10</strain>
    </source>
</reference>
<sequence>MSLLECYLVEDAWYFHVEIQSLESLVIWRHRSRQLARYTLLRVAIISVRMMLLKKIDRTCVDSSSFCFIGATFFVNPEAMYSYSSAQISSKRS</sequence>
<evidence type="ECO:0000313" key="1">
    <source>
        <dbReference type="EMBL" id="KIK99293.1"/>
    </source>
</evidence>
<reference evidence="1 2" key="1">
    <citation type="submission" date="2014-04" db="EMBL/GenBank/DDBJ databases">
        <authorList>
            <consortium name="DOE Joint Genome Institute"/>
            <person name="Kuo A."/>
            <person name="Kohler A."/>
            <person name="Jargeat P."/>
            <person name="Nagy L.G."/>
            <person name="Floudas D."/>
            <person name="Copeland A."/>
            <person name="Barry K.W."/>
            <person name="Cichocki N."/>
            <person name="Veneault-Fourrey C."/>
            <person name="LaButti K."/>
            <person name="Lindquist E.A."/>
            <person name="Lipzen A."/>
            <person name="Lundell T."/>
            <person name="Morin E."/>
            <person name="Murat C."/>
            <person name="Sun H."/>
            <person name="Tunlid A."/>
            <person name="Henrissat B."/>
            <person name="Grigoriev I.V."/>
            <person name="Hibbett D.S."/>
            <person name="Martin F."/>
            <person name="Nordberg H.P."/>
            <person name="Cantor M.N."/>
            <person name="Hua S.X."/>
        </authorList>
    </citation>
    <scope>NUCLEOTIDE SEQUENCE [LARGE SCALE GENOMIC DNA]</scope>
    <source>
        <strain evidence="1 2">Ve08.2h10</strain>
    </source>
</reference>
<gene>
    <name evidence="1" type="ORF">PAXRUDRAFT_552963</name>
</gene>
<protein>
    <submittedName>
        <fullName evidence="1">Uncharacterized protein</fullName>
    </submittedName>
</protein>
<dbReference type="HOGENOM" id="CLU_2400344_0_0_1"/>
<proteinExistence type="predicted"/>
<dbReference type="Proteomes" id="UP000054538">
    <property type="component" value="Unassembled WGS sequence"/>
</dbReference>
<evidence type="ECO:0000313" key="2">
    <source>
        <dbReference type="Proteomes" id="UP000054538"/>
    </source>
</evidence>
<dbReference type="InParanoid" id="A0A0D0DW01"/>
<keyword evidence="2" id="KW-1185">Reference proteome</keyword>
<accession>A0A0D0DW01</accession>
<dbReference type="AlphaFoldDB" id="A0A0D0DW01"/>
<dbReference type="EMBL" id="KN824864">
    <property type="protein sequence ID" value="KIK99293.1"/>
    <property type="molecule type" value="Genomic_DNA"/>
</dbReference>
<name>A0A0D0DW01_9AGAM</name>